<protein>
    <submittedName>
        <fullName evidence="1">Uncharacterized protein</fullName>
    </submittedName>
</protein>
<proteinExistence type="predicted"/>
<reference evidence="1 2" key="1">
    <citation type="submission" date="2019-05" db="EMBL/GenBank/DDBJ databases">
        <title>Sporisorium graminicola CBS 10092 draft sequencing and annotation.</title>
        <authorList>
            <person name="Solano-Gonzalez S."/>
            <person name="Caddick M.X."/>
            <person name="Darby A."/>
        </authorList>
    </citation>
    <scope>NUCLEOTIDE SEQUENCE [LARGE SCALE GENOMIC DNA]</scope>
    <source>
        <strain evidence="1 2">CBS 10092</strain>
    </source>
</reference>
<dbReference type="RefSeq" id="XP_029738144.1">
    <property type="nucleotide sequence ID" value="XM_029885578.1"/>
</dbReference>
<dbReference type="AlphaFoldDB" id="A0A4V6ETC8"/>
<sequence>MLPSEVDLDNSEQAANSVELEHWFASHRHFAGRRSPHDHSIDSSRGCKQEARYTPCGDAAGDRGYLVSALVQQHMPTRAVATASKAVHARSAHARHTGADQHALTTADIAAIRPRLPAQHLLRLSPPTPSASAASLVLARTAHGAD</sequence>
<keyword evidence="2" id="KW-1185">Reference proteome</keyword>
<comment type="caution">
    <text evidence="1">The sequence shown here is derived from an EMBL/GenBank/DDBJ whole genome shotgun (WGS) entry which is preliminary data.</text>
</comment>
<dbReference type="Proteomes" id="UP000306050">
    <property type="component" value="Chromosome SGRAM_5"/>
</dbReference>
<evidence type="ECO:0000313" key="2">
    <source>
        <dbReference type="Proteomes" id="UP000306050"/>
    </source>
</evidence>
<dbReference type="EMBL" id="SRRM01000018">
    <property type="protein sequence ID" value="TKY86159.1"/>
    <property type="molecule type" value="Genomic_DNA"/>
</dbReference>
<dbReference type="GeneID" id="40727879"/>
<gene>
    <name evidence="1" type="ORF">EX895_004984</name>
</gene>
<organism evidence="1 2">
    <name type="scientific">Sporisorium graminicola</name>
    <dbReference type="NCBI Taxonomy" id="280036"/>
    <lineage>
        <taxon>Eukaryota</taxon>
        <taxon>Fungi</taxon>
        <taxon>Dikarya</taxon>
        <taxon>Basidiomycota</taxon>
        <taxon>Ustilaginomycotina</taxon>
        <taxon>Ustilaginomycetes</taxon>
        <taxon>Ustilaginales</taxon>
        <taxon>Ustilaginaceae</taxon>
        <taxon>Sporisorium</taxon>
    </lineage>
</organism>
<accession>A0A4V6ETC8</accession>
<dbReference type="KEGG" id="sgra:EX895_004984"/>
<name>A0A4V6ETC8_9BASI</name>
<evidence type="ECO:0000313" key="1">
    <source>
        <dbReference type="EMBL" id="TKY86159.1"/>
    </source>
</evidence>